<dbReference type="HOGENOM" id="CLU_000690_1_0_1"/>
<dbReference type="PIRSF" id="PIRSF009376">
    <property type="entry name" value="Phospholipase_D_euk"/>
    <property type="match status" value="1"/>
</dbReference>
<dbReference type="InterPro" id="IPR016555">
    <property type="entry name" value="PLipase_D_euk"/>
</dbReference>
<feature type="region of interest" description="Disordered" evidence="8">
    <location>
        <begin position="111"/>
        <end position="139"/>
    </location>
</feature>
<dbReference type="GO" id="GO:0009395">
    <property type="term" value="P:phospholipid catabolic process"/>
    <property type="evidence" value="ECO:0007669"/>
    <property type="project" value="TreeGrafter"/>
</dbReference>
<keyword evidence="6" id="KW-0443">Lipid metabolism</keyword>
<comment type="catalytic activity">
    <reaction evidence="1 7">
        <text>a 1,2-diacyl-sn-glycero-3-phosphocholine + H2O = a 1,2-diacyl-sn-glycero-3-phosphate + choline + H(+)</text>
        <dbReference type="Rhea" id="RHEA:14445"/>
        <dbReference type="ChEBI" id="CHEBI:15354"/>
        <dbReference type="ChEBI" id="CHEBI:15377"/>
        <dbReference type="ChEBI" id="CHEBI:15378"/>
        <dbReference type="ChEBI" id="CHEBI:57643"/>
        <dbReference type="ChEBI" id="CHEBI:58608"/>
        <dbReference type="EC" id="3.1.4.4"/>
    </reaction>
</comment>
<evidence type="ECO:0000313" key="10">
    <source>
        <dbReference type="EMBL" id="EPY54160.1"/>
    </source>
</evidence>
<evidence type="ECO:0000256" key="8">
    <source>
        <dbReference type="SAM" id="MobiDB-lite"/>
    </source>
</evidence>
<dbReference type="GO" id="GO:0006654">
    <property type="term" value="P:phosphatidic acid biosynthetic process"/>
    <property type="evidence" value="ECO:0007669"/>
    <property type="project" value="InterPro"/>
</dbReference>
<dbReference type="Proteomes" id="UP000015464">
    <property type="component" value="Unassembled WGS sequence"/>
</dbReference>
<gene>
    <name evidence="10" type="ORF">SPOG_04053</name>
</gene>
<reference evidence="10 11" key="1">
    <citation type="journal article" date="2011" name="Science">
        <title>Comparative functional genomics of the fission yeasts.</title>
        <authorList>
            <person name="Rhind N."/>
            <person name="Chen Z."/>
            <person name="Yassour M."/>
            <person name="Thompson D.A."/>
            <person name="Haas B.J."/>
            <person name="Habib N."/>
            <person name="Wapinski I."/>
            <person name="Roy S."/>
            <person name="Lin M.F."/>
            <person name="Heiman D.I."/>
            <person name="Young S.K."/>
            <person name="Furuya K."/>
            <person name="Guo Y."/>
            <person name="Pidoux A."/>
            <person name="Chen H.M."/>
            <person name="Robbertse B."/>
            <person name="Goldberg J.M."/>
            <person name="Aoki K."/>
            <person name="Bayne E.H."/>
            <person name="Berlin A.M."/>
            <person name="Desjardins C.A."/>
            <person name="Dobbs E."/>
            <person name="Dukaj L."/>
            <person name="Fan L."/>
            <person name="FitzGerald M.G."/>
            <person name="French C."/>
            <person name="Gujja S."/>
            <person name="Hansen K."/>
            <person name="Keifenheim D."/>
            <person name="Levin J.Z."/>
            <person name="Mosher R.A."/>
            <person name="Mueller C.A."/>
            <person name="Pfiffner J."/>
            <person name="Priest M."/>
            <person name="Russ C."/>
            <person name="Smialowska A."/>
            <person name="Swoboda P."/>
            <person name="Sykes S.M."/>
            <person name="Vaughn M."/>
            <person name="Vengrova S."/>
            <person name="Yoder R."/>
            <person name="Zeng Q."/>
            <person name="Allshire R."/>
            <person name="Baulcombe D."/>
            <person name="Birren B.W."/>
            <person name="Brown W."/>
            <person name="Ekwall K."/>
            <person name="Kellis M."/>
            <person name="Leatherwood J."/>
            <person name="Levin H."/>
            <person name="Margalit H."/>
            <person name="Martienssen R."/>
            <person name="Nieduszynski C.A."/>
            <person name="Spatafora J.W."/>
            <person name="Friedman N."/>
            <person name="Dalgaard J.Z."/>
            <person name="Baumann P."/>
            <person name="Niki H."/>
            <person name="Regev A."/>
            <person name="Nusbaum C."/>
        </authorList>
    </citation>
    <scope>NUCLEOTIDE SEQUENCE [LARGE SCALE GENOMIC DNA]</scope>
    <source>
        <strain evidence="11">OY26 / ATCC MYA-4695 / CBS 11777 / NBRC 106824 / NRRL Y48691</strain>
    </source>
</reference>
<evidence type="ECO:0000313" key="11">
    <source>
        <dbReference type="Proteomes" id="UP000015464"/>
    </source>
</evidence>
<name>S9W8G7_SCHCR</name>
<dbReference type="PROSITE" id="PS50035">
    <property type="entry name" value="PLD"/>
    <property type="match status" value="2"/>
</dbReference>
<dbReference type="PANTHER" id="PTHR18896">
    <property type="entry name" value="PHOSPHOLIPASE D"/>
    <property type="match status" value="1"/>
</dbReference>
<keyword evidence="4 7" id="KW-0378">Hydrolase</keyword>
<dbReference type="Pfam" id="PF00614">
    <property type="entry name" value="PLDc"/>
    <property type="match status" value="2"/>
</dbReference>
<dbReference type="GO" id="GO:0004630">
    <property type="term" value="F:phospholipase D activity"/>
    <property type="evidence" value="ECO:0007669"/>
    <property type="project" value="UniProtKB-UniRule"/>
</dbReference>
<dbReference type="OrthoDB" id="14911at2759"/>
<proteinExistence type="inferred from homology"/>
<dbReference type="EC" id="3.1.4.4" evidence="7"/>
<feature type="domain" description="PLD phosphodiesterase" evidence="9">
    <location>
        <begin position="942"/>
        <end position="969"/>
    </location>
</feature>
<dbReference type="EMBL" id="KE546988">
    <property type="protein sequence ID" value="EPY54160.1"/>
    <property type="molecule type" value="Genomic_DNA"/>
</dbReference>
<sequence>MSINQEVSIQNSDARCLDDNGLSLEKVTNEPELQNENHGPLNQAAEPVLPSAQPPAASPATGEKGAPALARNFLKKLRAASYHTATEVPQNQSNAGTDSNLETFYEAPQEIERQQQDPQQGTNHLAPPKTDVDDSASPNRFRKHSARQMWMQLMSSVRNLKKESDKDNKEAPDISAHDTFLAGAPATLPIAKQFIHDRSRNHVLPVLTGFLHVSVVEVEPKHNRIQSTITIQVEYGSGPNALRWRIYRQLRDFINLHSHFLVFEFQHHFYGKRMKLPKFPKEVLPYLVKLRGYNRASMTNLDDPLIDETQSLSNLSIESQSAEIPQQTGSRGHSGVKKKVANFWTIQGNTLGKYLQEMINNLQFFPEVNVLYAFLEMSNMGLRLAGSGRFHGKEGYATVRKNYSASQSILCCSGPSVRSRLHPFWIIVSESCIIFCDSMHSFEAMDVFIWDVDFEITRKKFRKSHPKDTQEKIRVSHHSFKIKNKQKVIKLSVSSGRWLQQFINSVQVAQGLTSWCELHRFDSYAPVRTNVAVQWMVDARDHMWNVSRAFKNAKHTIMIHGWWLTPELQLRRPYSLAENWRIDHLLEEKAKQGVKVYIMVYRNIDATVPIDSFHTKSYLQSLHPNIYVIRSPSHFRQNALFWAHHEKLVIVDDAIAFIGGIDLCFGRFDTSQHILYDDKLVNPPDENVRNEQAWKGKDYSNPRVHDFFDLTQPHKDMYDRTVIPRMGWHDVSMSLLGQPARDAARHFVQRWNYLIECKRPARKVPLLIPPVDFTTEHLIDKKLTGTCEVQLLRSAGLWSLGLADSVEQSIQNAYVKCIEKSEHFVYIENQFFVTSTVSDGTIIENRVGDALVERIIRAHNNNERWRGVILIPLLPGFQGQIDMQEGSSLRLIVDCQYKSICRGENSIFGRLQAKGIDGSKYLHFYGLRGWAHIGPEHELSTDLIYVHAKILIADDRVAVIGSANINERSLLGNRDSEIAGIVRDTLTIDSKMNGRPYKVGKFAHSLRIRLMREHLGIETDIMEQREYNMDGLDRQTEWKRVDAWNPDEDEHVGGSAFDADELNMHYRSDVKFGNVPPEKLVECHKQVEKFDERVRIFPKYSIVPDRTSNGNRFEEDDYNDLKKGPTLTANALVGGIPSYINNDDGTLHELSKFPEFHEDQRPMIRKDPHHKVAEPSRPHCGNGLALFDDIPLLEVNPLTNEEIPKFDASSFEDPVSEDFFDNIWCKTAENNTMFYRHIFKCIPDDTVLTWDAYQECKKYAQLFKEEQKRWREQESPMDTHKMEKGSSDFQSGVSSVNTAGESGNSDEEKNVRRQSSKGARKNRMKIPDRQTVYQLLRGIRGHLVELPIHWMASEDASKNWLSGFDKIPPLDIYD</sequence>
<dbReference type="CDD" id="cd09141">
    <property type="entry name" value="PLDc_vPLD1_2_yPLD_like_2"/>
    <property type="match status" value="1"/>
</dbReference>
<dbReference type="GeneID" id="25038367"/>
<evidence type="ECO:0000256" key="1">
    <source>
        <dbReference type="ARBA" id="ARBA00000798"/>
    </source>
</evidence>
<evidence type="ECO:0000256" key="2">
    <source>
        <dbReference type="ARBA" id="ARBA00008664"/>
    </source>
</evidence>
<dbReference type="SUPFAM" id="SSF56024">
    <property type="entry name" value="Phospholipase D/nuclease"/>
    <property type="match status" value="2"/>
</dbReference>
<keyword evidence="11" id="KW-1185">Reference proteome</keyword>
<comment type="similarity">
    <text evidence="2 7">Belongs to the phospholipase D family.</text>
</comment>
<accession>S9W8G7</accession>
<dbReference type="SMART" id="SM00312">
    <property type="entry name" value="PX"/>
    <property type="match status" value="1"/>
</dbReference>
<dbReference type="InterPro" id="IPR001736">
    <property type="entry name" value="PLipase_D/transphosphatidylase"/>
</dbReference>
<dbReference type="CDD" id="cd09138">
    <property type="entry name" value="PLDc_vPLD1_2_yPLD_like_1"/>
    <property type="match status" value="1"/>
</dbReference>
<dbReference type="OMA" id="QMLQWIA"/>
<dbReference type="RefSeq" id="XP_013021769.1">
    <property type="nucleotide sequence ID" value="XM_013166315.1"/>
</dbReference>
<organism evidence="10 11">
    <name type="scientific">Schizosaccharomyces cryophilus (strain OY26 / ATCC MYA-4695 / CBS 11777 / NBRC 106824 / NRRL Y48691)</name>
    <name type="common">Fission yeast</name>
    <dbReference type="NCBI Taxonomy" id="653667"/>
    <lineage>
        <taxon>Eukaryota</taxon>
        <taxon>Fungi</taxon>
        <taxon>Dikarya</taxon>
        <taxon>Ascomycota</taxon>
        <taxon>Taphrinomycotina</taxon>
        <taxon>Schizosaccharomycetes</taxon>
        <taxon>Schizosaccharomycetales</taxon>
        <taxon>Schizosaccharomycetaceae</taxon>
        <taxon>Schizosaccharomyces</taxon>
    </lineage>
</organism>
<feature type="compositionally biased region" description="Polar residues" evidence="8">
    <location>
        <begin position="1"/>
        <end position="13"/>
    </location>
</feature>
<dbReference type="InterPro" id="IPR001683">
    <property type="entry name" value="PX_dom"/>
</dbReference>
<keyword evidence="5 7" id="KW-0442">Lipid degradation</keyword>
<feature type="region of interest" description="Disordered" evidence="8">
    <location>
        <begin position="1270"/>
        <end position="1324"/>
    </location>
</feature>
<dbReference type="GO" id="GO:0035091">
    <property type="term" value="F:phosphatidylinositol binding"/>
    <property type="evidence" value="ECO:0007669"/>
    <property type="project" value="InterPro"/>
</dbReference>
<dbReference type="PANTHER" id="PTHR18896:SF76">
    <property type="entry name" value="PHOSPHOLIPASE"/>
    <property type="match status" value="1"/>
</dbReference>
<keyword evidence="3" id="KW-0677">Repeat</keyword>
<feature type="region of interest" description="Disordered" evidence="8">
    <location>
        <begin position="1"/>
        <end position="68"/>
    </location>
</feature>
<dbReference type="GO" id="GO:0046488">
    <property type="term" value="P:phosphatidylinositol metabolic process"/>
    <property type="evidence" value="ECO:0007669"/>
    <property type="project" value="EnsemblFungi"/>
</dbReference>
<feature type="compositionally biased region" description="Basic and acidic residues" evidence="8">
    <location>
        <begin position="1270"/>
        <end position="1286"/>
    </location>
</feature>
<evidence type="ECO:0000256" key="3">
    <source>
        <dbReference type="ARBA" id="ARBA00022737"/>
    </source>
</evidence>
<evidence type="ECO:0000256" key="7">
    <source>
        <dbReference type="PIRNR" id="PIRNR009376"/>
    </source>
</evidence>
<evidence type="ECO:0000256" key="5">
    <source>
        <dbReference type="ARBA" id="ARBA00022963"/>
    </source>
</evidence>
<dbReference type="SMART" id="SM00155">
    <property type="entry name" value="PLDc"/>
    <property type="match status" value="2"/>
</dbReference>
<feature type="domain" description="PLD phosphodiesterase" evidence="9">
    <location>
        <begin position="640"/>
        <end position="667"/>
    </location>
</feature>
<protein>
    <recommendedName>
        <fullName evidence="7">Phospholipase</fullName>
        <ecNumber evidence="7">3.1.4.4</ecNumber>
    </recommendedName>
</protein>
<feature type="compositionally biased region" description="Polar residues" evidence="8">
    <location>
        <begin position="1287"/>
        <end position="1303"/>
    </location>
</feature>
<dbReference type="CDD" id="cd01254">
    <property type="entry name" value="PH_PLD"/>
    <property type="match status" value="1"/>
</dbReference>
<dbReference type="Gene3D" id="3.30.870.10">
    <property type="entry name" value="Endonuclease Chain A"/>
    <property type="match status" value="2"/>
</dbReference>
<feature type="compositionally biased region" description="Basic residues" evidence="8">
    <location>
        <begin position="1312"/>
        <end position="1324"/>
    </location>
</feature>
<evidence type="ECO:0000256" key="6">
    <source>
        <dbReference type="ARBA" id="ARBA00023098"/>
    </source>
</evidence>
<evidence type="ECO:0000259" key="9">
    <source>
        <dbReference type="PROSITE" id="PS50035"/>
    </source>
</evidence>
<dbReference type="FunFam" id="3.30.870.10:FF:000011">
    <property type="entry name" value="Phospholipase"/>
    <property type="match status" value="1"/>
</dbReference>
<evidence type="ECO:0000256" key="4">
    <source>
        <dbReference type="ARBA" id="ARBA00022801"/>
    </source>
</evidence>
<dbReference type="GO" id="GO:0035556">
    <property type="term" value="P:intracellular signal transduction"/>
    <property type="evidence" value="ECO:0007669"/>
    <property type="project" value="InterPro"/>
</dbReference>
<dbReference type="eggNOG" id="KOG1329">
    <property type="taxonomic scope" value="Eukaryota"/>
</dbReference>
<dbReference type="InterPro" id="IPR015679">
    <property type="entry name" value="PLipase_D_fam"/>
</dbReference>
<dbReference type="STRING" id="653667.S9W8G7"/>